<dbReference type="EMBL" id="SSSM01000003">
    <property type="protein sequence ID" value="THG31613.1"/>
    <property type="molecule type" value="Genomic_DNA"/>
</dbReference>
<dbReference type="OrthoDB" id="9812295at2"/>
<dbReference type="Gene3D" id="3.40.50.360">
    <property type="match status" value="1"/>
</dbReference>
<name>A0A4S4FMF4_9MICO</name>
<dbReference type="InterPro" id="IPR029039">
    <property type="entry name" value="Flavoprotein-like_sf"/>
</dbReference>
<dbReference type="GO" id="GO:0016491">
    <property type="term" value="F:oxidoreductase activity"/>
    <property type="evidence" value="ECO:0007669"/>
    <property type="project" value="InterPro"/>
</dbReference>
<gene>
    <name evidence="3" type="ORF">E6C64_05960</name>
</gene>
<evidence type="ECO:0000313" key="3">
    <source>
        <dbReference type="EMBL" id="THG31613.1"/>
    </source>
</evidence>
<dbReference type="Proteomes" id="UP000309133">
    <property type="component" value="Unassembled WGS sequence"/>
</dbReference>
<dbReference type="Pfam" id="PF03358">
    <property type="entry name" value="FMN_red"/>
    <property type="match status" value="1"/>
</dbReference>
<protein>
    <submittedName>
        <fullName evidence="3">NAD(P)H-dependent oxidoreductase</fullName>
    </submittedName>
</protein>
<evidence type="ECO:0000259" key="2">
    <source>
        <dbReference type="Pfam" id="PF03358"/>
    </source>
</evidence>
<dbReference type="SUPFAM" id="SSF52218">
    <property type="entry name" value="Flavoproteins"/>
    <property type="match status" value="1"/>
</dbReference>
<evidence type="ECO:0000313" key="4">
    <source>
        <dbReference type="Proteomes" id="UP000309133"/>
    </source>
</evidence>
<proteinExistence type="predicted"/>
<comment type="caution">
    <text evidence="3">The sequence shown here is derived from an EMBL/GenBank/DDBJ whole genome shotgun (WGS) entry which is preliminary data.</text>
</comment>
<dbReference type="InterPro" id="IPR005025">
    <property type="entry name" value="FMN_Rdtase-like_dom"/>
</dbReference>
<dbReference type="RefSeq" id="WP_136426733.1">
    <property type="nucleotide sequence ID" value="NZ_SSSM01000003.1"/>
</dbReference>
<sequence>MISPSAAGPRRVLGLSAGNPGGSAEIALKAALAGAVESGASVELVRIDDLELSVGPNAGPDDAQWFWDRLMDSDALIVSTPIYSRTVPGRLRLLGDKISGPQADVVFTSELLRMRGEGAPVPVDFAIDERVLRPRVAGFIAVGGSIPPRWKTLALPLLHTLTASAQIAVVDQVEFAGAGSPASIVLDVPALERAHRLGAAVGEQAGRTWEDARYVGDPGACPLCHLSVIVLRPDGIECASCGAVGALELVDGRPVPRFDEAGLAQSVLSIAEKLDHFHEVQATAAAHAPRRIEIERERERSAAWDPSIRPQEARIG</sequence>
<keyword evidence="4" id="KW-1185">Reference proteome</keyword>
<feature type="domain" description="NADPH-dependent FMN reductase-like" evidence="2">
    <location>
        <begin position="11"/>
        <end position="100"/>
    </location>
</feature>
<feature type="region of interest" description="Disordered" evidence="1">
    <location>
        <begin position="297"/>
        <end position="316"/>
    </location>
</feature>
<evidence type="ECO:0000256" key="1">
    <source>
        <dbReference type="SAM" id="MobiDB-lite"/>
    </source>
</evidence>
<dbReference type="AlphaFoldDB" id="A0A4S4FMF4"/>
<reference evidence="3 4" key="1">
    <citation type="submission" date="2019-04" db="EMBL/GenBank/DDBJ databases">
        <authorList>
            <person name="Jiang L."/>
        </authorList>
    </citation>
    <scope>NUCLEOTIDE SEQUENCE [LARGE SCALE GENOMIC DNA]</scope>
    <source>
        <strain evidence="3 4">YIM 131853</strain>
    </source>
</reference>
<accession>A0A4S4FMF4</accession>
<organism evidence="3 4">
    <name type="scientific">Naasia lichenicola</name>
    <dbReference type="NCBI Taxonomy" id="2565933"/>
    <lineage>
        <taxon>Bacteria</taxon>
        <taxon>Bacillati</taxon>
        <taxon>Actinomycetota</taxon>
        <taxon>Actinomycetes</taxon>
        <taxon>Micrococcales</taxon>
        <taxon>Microbacteriaceae</taxon>
        <taxon>Naasia</taxon>
    </lineage>
</organism>